<proteinExistence type="predicted"/>
<sequence>MCPTDFKQVKNVRVVSYCPEKVKAWNQ</sequence>
<protein>
    <submittedName>
        <fullName evidence="1">Uncharacterized protein</fullName>
    </submittedName>
</protein>
<dbReference type="AlphaFoldDB" id="A0A0A8Y5D1"/>
<name>A0A0A8Y5D1_ARUDO</name>
<organism evidence="1">
    <name type="scientific">Arundo donax</name>
    <name type="common">Giant reed</name>
    <name type="synonym">Donax arundinaceus</name>
    <dbReference type="NCBI Taxonomy" id="35708"/>
    <lineage>
        <taxon>Eukaryota</taxon>
        <taxon>Viridiplantae</taxon>
        <taxon>Streptophyta</taxon>
        <taxon>Embryophyta</taxon>
        <taxon>Tracheophyta</taxon>
        <taxon>Spermatophyta</taxon>
        <taxon>Magnoliopsida</taxon>
        <taxon>Liliopsida</taxon>
        <taxon>Poales</taxon>
        <taxon>Poaceae</taxon>
        <taxon>PACMAD clade</taxon>
        <taxon>Arundinoideae</taxon>
        <taxon>Arundineae</taxon>
        <taxon>Arundo</taxon>
    </lineage>
</organism>
<evidence type="ECO:0000313" key="1">
    <source>
        <dbReference type="EMBL" id="JAD21169.1"/>
    </source>
</evidence>
<reference evidence="1" key="1">
    <citation type="submission" date="2014-09" db="EMBL/GenBank/DDBJ databases">
        <authorList>
            <person name="Magalhaes I.L.F."/>
            <person name="Oliveira U."/>
            <person name="Santos F.R."/>
            <person name="Vidigal T.H.D.A."/>
            <person name="Brescovit A.D."/>
            <person name="Santos A.J."/>
        </authorList>
    </citation>
    <scope>NUCLEOTIDE SEQUENCE</scope>
    <source>
        <tissue evidence="1">Shoot tissue taken approximately 20 cm above the soil surface</tissue>
    </source>
</reference>
<accession>A0A0A8Y5D1</accession>
<reference evidence="1" key="2">
    <citation type="journal article" date="2015" name="Data Brief">
        <title>Shoot transcriptome of the giant reed, Arundo donax.</title>
        <authorList>
            <person name="Barrero R.A."/>
            <person name="Guerrero F.D."/>
            <person name="Moolhuijzen P."/>
            <person name="Goolsby J.A."/>
            <person name="Tidwell J."/>
            <person name="Bellgard S.E."/>
            <person name="Bellgard M.I."/>
        </authorList>
    </citation>
    <scope>NUCLEOTIDE SEQUENCE</scope>
    <source>
        <tissue evidence="1">Shoot tissue taken approximately 20 cm above the soil surface</tissue>
    </source>
</reference>
<dbReference type="EMBL" id="GBRH01276726">
    <property type="protein sequence ID" value="JAD21169.1"/>
    <property type="molecule type" value="Transcribed_RNA"/>
</dbReference>